<organism evidence="1">
    <name type="scientific">marine sediment metagenome</name>
    <dbReference type="NCBI Taxonomy" id="412755"/>
    <lineage>
        <taxon>unclassified sequences</taxon>
        <taxon>metagenomes</taxon>
        <taxon>ecological metagenomes</taxon>
    </lineage>
</organism>
<dbReference type="EMBL" id="BARU01034581">
    <property type="protein sequence ID" value="GAH65236.1"/>
    <property type="molecule type" value="Genomic_DNA"/>
</dbReference>
<name>X1H4Y6_9ZZZZ</name>
<feature type="non-terminal residue" evidence="1">
    <location>
        <position position="252"/>
    </location>
</feature>
<sequence>MARKRTLDIHELVFDPELVRTLKSKGLIFYEVLWGNADDFGGFEMNYEKIKLWCGALLITITEVKKFLKTLIELRKIIPYEADGKECGWLKNLMKCQPLKNPSLPTLPLPEWIVCQTKKYPSGKKYAVYQIIIEKLPVAYQYATKTTETIPIETILKETILKAQAFLDYFNLKTGKKLTLTDVRQRIIEQRLKTHTLDQLKIAVDNFILDTWEDRHKFTDVVYCIGVRKGIDNLEKWLNYSSNKKPKPITVS</sequence>
<evidence type="ECO:0000313" key="1">
    <source>
        <dbReference type="EMBL" id="GAH65236.1"/>
    </source>
</evidence>
<comment type="caution">
    <text evidence="1">The sequence shown here is derived from an EMBL/GenBank/DDBJ whole genome shotgun (WGS) entry which is preliminary data.</text>
</comment>
<gene>
    <name evidence="1" type="ORF">S03H2_54260</name>
</gene>
<proteinExistence type="predicted"/>
<reference evidence="1" key="1">
    <citation type="journal article" date="2014" name="Front. Microbiol.">
        <title>High frequency of phylogenetically diverse reductive dehalogenase-homologous genes in deep subseafloor sedimentary metagenomes.</title>
        <authorList>
            <person name="Kawai M."/>
            <person name="Futagami T."/>
            <person name="Toyoda A."/>
            <person name="Takaki Y."/>
            <person name="Nishi S."/>
            <person name="Hori S."/>
            <person name="Arai W."/>
            <person name="Tsubouchi T."/>
            <person name="Morono Y."/>
            <person name="Uchiyama I."/>
            <person name="Ito T."/>
            <person name="Fujiyama A."/>
            <person name="Inagaki F."/>
            <person name="Takami H."/>
        </authorList>
    </citation>
    <scope>NUCLEOTIDE SEQUENCE</scope>
    <source>
        <strain evidence="1">Expedition CK06-06</strain>
    </source>
</reference>
<accession>X1H4Y6</accession>
<protein>
    <submittedName>
        <fullName evidence="1">Uncharacterized protein</fullName>
    </submittedName>
</protein>
<dbReference type="AlphaFoldDB" id="X1H4Y6"/>